<organism evidence="2 3">
    <name type="scientific">Trypanosoma cruzi</name>
    <dbReference type="NCBI Taxonomy" id="5693"/>
    <lineage>
        <taxon>Eukaryota</taxon>
        <taxon>Discoba</taxon>
        <taxon>Euglenozoa</taxon>
        <taxon>Kinetoplastea</taxon>
        <taxon>Metakinetoplastina</taxon>
        <taxon>Trypanosomatida</taxon>
        <taxon>Trypanosomatidae</taxon>
        <taxon>Trypanosoma</taxon>
        <taxon>Schizotrypanum</taxon>
    </lineage>
</organism>
<dbReference type="AlphaFoldDB" id="A0A7J6XQR4"/>
<evidence type="ECO:0000313" key="2">
    <source>
        <dbReference type="EMBL" id="KAF5216565.1"/>
    </source>
</evidence>
<gene>
    <name evidence="2" type="ORF">ECC02_010648</name>
</gene>
<accession>A0A7J6XQR4</accession>
<comment type="caution">
    <text evidence="2">The sequence shown here is derived from an EMBL/GenBank/DDBJ whole genome shotgun (WGS) entry which is preliminary data.</text>
</comment>
<feature type="region of interest" description="Disordered" evidence="1">
    <location>
        <begin position="327"/>
        <end position="346"/>
    </location>
</feature>
<dbReference type="Proteomes" id="UP000583944">
    <property type="component" value="Unassembled WGS sequence"/>
</dbReference>
<name>A0A7J6XQR4_TRYCR</name>
<dbReference type="EMBL" id="JABDHM010000193">
    <property type="protein sequence ID" value="KAF5216565.1"/>
    <property type="molecule type" value="Genomic_DNA"/>
</dbReference>
<proteinExistence type="predicted"/>
<feature type="region of interest" description="Disordered" evidence="1">
    <location>
        <begin position="421"/>
        <end position="446"/>
    </location>
</feature>
<dbReference type="VEuPathDB" id="TriTrypDB:ECC02_010648"/>
<feature type="region of interest" description="Disordered" evidence="1">
    <location>
        <begin position="55"/>
        <end position="78"/>
    </location>
</feature>
<evidence type="ECO:0000313" key="3">
    <source>
        <dbReference type="Proteomes" id="UP000583944"/>
    </source>
</evidence>
<reference evidence="2 3" key="1">
    <citation type="journal article" date="2019" name="Genome Biol. Evol.">
        <title>Nanopore Sequencing Significantly Improves Genome Assembly of the Protozoan Parasite Trypanosoma cruzi.</title>
        <authorList>
            <person name="Diaz-Viraque F."/>
            <person name="Pita S."/>
            <person name="Greif G."/>
            <person name="de Souza R.C.M."/>
            <person name="Iraola G."/>
            <person name="Robello C."/>
        </authorList>
    </citation>
    <scope>NUCLEOTIDE SEQUENCE [LARGE SCALE GENOMIC DNA]</scope>
    <source>
        <strain evidence="2 3">Berenice</strain>
    </source>
</reference>
<protein>
    <submittedName>
        <fullName evidence="2">Uncharacterized protein</fullName>
    </submittedName>
</protein>
<sequence length="446" mass="47355">MLQLALDTRSSRLRASERVSAAMSCSCAGGRYDDATVVPEAYDDDIMSCSFCVSSSLSPSSRSSASSPPRRGSRSSCQWRSSAYHTTTLYTAAASSTVVSSSTITTYALAPPSLGARWLASLITHSAARSTKLAARITVRKAERIMLVKATTPAPASSTAAMQKYWTWQPPTGGCTAAIRPTTHSTDSWNTHQYTWLPLMFVSMPPYIRCCAAGYQYPTGYSRRSCSGFLENCQYFVKLAPTWRAIKQHTPAGNAAPYSTPTTPTTRCCTRASGIASASTEPKKMPSCIAWATTYVRLGKRIAAHALAASTPRHRWKAAVTPQCTHPNTAASSALPTTIHSGSRAANTDRKYGSATVLARSCAEAHGILAKTPSTCISRMEPSPPVTTTATAVAPATTPVIAERALAATGSVFDLIVKDPSSTPLQPPDTATASQRMTIVSSATMK</sequence>
<evidence type="ECO:0000256" key="1">
    <source>
        <dbReference type="SAM" id="MobiDB-lite"/>
    </source>
</evidence>